<reference evidence="5 6" key="1">
    <citation type="submission" date="2020-07" db="EMBL/GenBank/DDBJ databases">
        <title>Sequencing the genomes of 1000 actinobacteria strains.</title>
        <authorList>
            <person name="Klenk H.-P."/>
        </authorList>
    </citation>
    <scope>NUCLEOTIDE SEQUENCE [LARGE SCALE GENOMIC DNA]</scope>
    <source>
        <strain evidence="5 6">DSM 44121</strain>
    </source>
</reference>
<comment type="similarity">
    <text evidence="1">Belongs to the bacterial solute-binding protein 1 family.</text>
</comment>
<gene>
    <name evidence="5" type="ORF">FHX71_002311</name>
</gene>
<dbReference type="GO" id="GO:0055052">
    <property type="term" value="C:ATP-binding cassette (ABC) transporter complex, substrate-binding subunit-containing"/>
    <property type="evidence" value="ECO:0007669"/>
    <property type="project" value="TreeGrafter"/>
</dbReference>
<keyword evidence="6" id="KW-1185">Reference proteome</keyword>
<evidence type="ECO:0000256" key="1">
    <source>
        <dbReference type="ARBA" id="ARBA00008520"/>
    </source>
</evidence>
<evidence type="ECO:0000313" key="5">
    <source>
        <dbReference type="EMBL" id="MBA8808369.1"/>
    </source>
</evidence>
<comment type="caution">
    <text evidence="5">The sequence shown here is derived from an EMBL/GenBank/DDBJ whole genome shotgun (WGS) entry which is preliminary data.</text>
</comment>
<dbReference type="PANTHER" id="PTHR30061:SF50">
    <property type="entry name" value="MALTOSE_MALTODEXTRIN-BINDING PERIPLASMIC PROTEIN"/>
    <property type="match status" value="1"/>
</dbReference>
<feature type="signal peptide" evidence="4">
    <location>
        <begin position="1"/>
        <end position="34"/>
    </location>
</feature>
<dbReference type="RefSeq" id="WP_182616327.1">
    <property type="nucleotide sequence ID" value="NZ_BAAATF010000003.1"/>
</dbReference>
<feature type="chain" id="PRO_5030718210" evidence="4">
    <location>
        <begin position="35"/>
        <end position="453"/>
    </location>
</feature>
<evidence type="ECO:0000256" key="3">
    <source>
        <dbReference type="ARBA" id="ARBA00022729"/>
    </source>
</evidence>
<organism evidence="5 6">
    <name type="scientific">Promicromonospora sukumoe</name>
    <dbReference type="NCBI Taxonomy" id="88382"/>
    <lineage>
        <taxon>Bacteria</taxon>
        <taxon>Bacillati</taxon>
        <taxon>Actinomycetota</taxon>
        <taxon>Actinomycetes</taxon>
        <taxon>Micrococcales</taxon>
        <taxon>Promicromonosporaceae</taxon>
        <taxon>Promicromonospora</taxon>
    </lineage>
</organism>
<keyword evidence="3 4" id="KW-0732">Signal</keyword>
<dbReference type="EMBL" id="JACGWV010000001">
    <property type="protein sequence ID" value="MBA8808369.1"/>
    <property type="molecule type" value="Genomic_DNA"/>
</dbReference>
<name>A0A7W3J8Y5_9MICO</name>
<dbReference type="GO" id="GO:1901982">
    <property type="term" value="F:maltose binding"/>
    <property type="evidence" value="ECO:0007669"/>
    <property type="project" value="TreeGrafter"/>
</dbReference>
<proteinExistence type="inferred from homology"/>
<dbReference type="SUPFAM" id="SSF53850">
    <property type="entry name" value="Periplasmic binding protein-like II"/>
    <property type="match status" value="1"/>
</dbReference>
<protein>
    <submittedName>
        <fullName evidence="5">ABC-type glycerol-3-phosphate transport system substrate-binding protein</fullName>
    </submittedName>
</protein>
<evidence type="ECO:0000256" key="4">
    <source>
        <dbReference type="SAM" id="SignalP"/>
    </source>
</evidence>
<dbReference type="Gene3D" id="3.40.190.10">
    <property type="entry name" value="Periplasmic binding protein-like II"/>
    <property type="match status" value="2"/>
</dbReference>
<dbReference type="Pfam" id="PF13416">
    <property type="entry name" value="SBP_bac_8"/>
    <property type="match status" value="1"/>
</dbReference>
<dbReference type="PANTHER" id="PTHR30061">
    <property type="entry name" value="MALTOSE-BINDING PERIPLASMIC PROTEIN"/>
    <property type="match status" value="1"/>
</dbReference>
<dbReference type="PROSITE" id="PS51257">
    <property type="entry name" value="PROKAR_LIPOPROTEIN"/>
    <property type="match status" value="1"/>
</dbReference>
<sequence>MRTTTLPRRSLRPGRNIALPVVLTALLASCGAPGAQSPLSDTPTDVSTSIGDEPVTLDVLVSTPDVPLYEALGEAFQGEHSNVTVQVTGEDFNSLTTNVPRLISGTEVPDLVRLASFGNLVEDKLLTNLDPYAEAYGWTAWPQSQFASTRVGDDGRQRGTGHLYGAGPGFGLTGVYYNKSLAEQIGMSEPPATLGDLEESMGKAKDAGLLPMMVNGKDGGLAYPLQNLQMNAADGTQVVQDWNYNTPGADIDTPALVDAATTLQGWSDEGYLPDDVNSIDQTQAPARFAEGEGVFFPSGNWQAPVLQEAGGGEIGFFLFPPDDAGEPFTAMTAAGVLAIPTKSDQPDAAAAFLDFIQTDDGARQSTLDLLGLPPGGPEDASLPDSEPGSLVAGTVESFQMLLESDGLVDFMSNSTASMHANTLIPQTQLLVAGKTSPAEFSAAIQKDYEEAEK</sequence>
<evidence type="ECO:0000256" key="2">
    <source>
        <dbReference type="ARBA" id="ARBA00022448"/>
    </source>
</evidence>
<dbReference type="InterPro" id="IPR006059">
    <property type="entry name" value="SBP"/>
</dbReference>
<keyword evidence="2" id="KW-0813">Transport</keyword>
<accession>A0A7W3J8Y5</accession>
<dbReference type="AlphaFoldDB" id="A0A7W3J8Y5"/>
<dbReference type="GO" id="GO:0015768">
    <property type="term" value="P:maltose transport"/>
    <property type="evidence" value="ECO:0007669"/>
    <property type="project" value="TreeGrafter"/>
</dbReference>
<dbReference type="GO" id="GO:0042956">
    <property type="term" value="P:maltodextrin transmembrane transport"/>
    <property type="evidence" value="ECO:0007669"/>
    <property type="project" value="TreeGrafter"/>
</dbReference>
<evidence type="ECO:0000313" key="6">
    <source>
        <dbReference type="Proteomes" id="UP000540568"/>
    </source>
</evidence>
<dbReference type="Proteomes" id="UP000540568">
    <property type="component" value="Unassembled WGS sequence"/>
</dbReference>